<name>A0A9J7HXE1_MUSDO</name>
<dbReference type="OrthoDB" id="191037at2759"/>
<dbReference type="Pfam" id="PF02958">
    <property type="entry name" value="EcKL"/>
    <property type="match status" value="1"/>
</dbReference>
<dbReference type="InterPro" id="IPR015897">
    <property type="entry name" value="CHK_kinase-like"/>
</dbReference>
<dbReference type="RefSeq" id="XP_005175332.2">
    <property type="nucleotide sequence ID" value="XM_005175275.4"/>
</dbReference>
<keyword evidence="3" id="KW-1185">Reference proteome</keyword>
<dbReference type="PANTHER" id="PTHR11012">
    <property type="entry name" value="PROTEIN KINASE-LIKE DOMAIN-CONTAINING"/>
    <property type="match status" value="1"/>
</dbReference>
<reference evidence="4" key="1">
    <citation type="submission" date="2025-08" db="UniProtKB">
        <authorList>
            <consortium name="RefSeq"/>
        </authorList>
    </citation>
    <scope>IDENTIFICATION</scope>
    <source>
        <strain evidence="4">Aabys</strain>
        <tissue evidence="4">Whole body</tissue>
    </source>
</reference>
<evidence type="ECO:0000256" key="1">
    <source>
        <dbReference type="SAM" id="MobiDB-lite"/>
    </source>
</evidence>
<gene>
    <name evidence="4" type="primary">LOC101901779</name>
</gene>
<dbReference type="VEuPathDB" id="VectorBase:MDOA010731"/>
<dbReference type="Gene3D" id="3.90.1200.10">
    <property type="match status" value="1"/>
</dbReference>
<proteinExistence type="predicted"/>
<protein>
    <submittedName>
        <fullName evidence="4">Uncharacterized protein LOC101901779</fullName>
    </submittedName>
</protein>
<dbReference type="Proteomes" id="UP001652621">
    <property type="component" value="Unplaced"/>
</dbReference>
<dbReference type="InterPro" id="IPR011009">
    <property type="entry name" value="Kinase-like_dom_sf"/>
</dbReference>
<dbReference type="SUPFAM" id="SSF56112">
    <property type="entry name" value="Protein kinase-like (PK-like)"/>
    <property type="match status" value="1"/>
</dbReference>
<evidence type="ECO:0000259" key="2">
    <source>
        <dbReference type="SMART" id="SM00587"/>
    </source>
</evidence>
<feature type="domain" description="CHK kinase-like" evidence="2">
    <location>
        <begin position="145"/>
        <end position="337"/>
    </location>
</feature>
<dbReference type="SMART" id="SM00587">
    <property type="entry name" value="CHK"/>
    <property type="match status" value="1"/>
</dbReference>
<feature type="region of interest" description="Disordered" evidence="1">
    <location>
        <begin position="1"/>
        <end position="22"/>
    </location>
</feature>
<evidence type="ECO:0000313" key="4">
    <source>
        <dbReference type="RefSeq" id="XP_005175332.2"/>
    </source>
</evidence>
<organism evidence="3 4">
    <name type="scientific">Musca domestica</name>
    <name type="common">House fly</name>
    <dbReference type="NCBI Taxonomy" id="7370"/>
    <lineage>
        <taxon>Eukaryota</taxon>
        <taxon>Metazoa</taxon>
        <taxon>Ecdysozoa</taxon>
        <taxon>Arthropoda</taxon>
        <taxon>Hexapoda</taxon>
        <taxon>Insecta</taxon>
        <taxon>Pterygota</taxon>
        <taxon>Neoptera</taxon>
        <taxon>Endopterygota</taxon>
        <taxon>Diptera</taxon>
        <taxon>Brachycera</taxon>
        <taxon>Muscomorpha</taxon>
        <taxon>Muscoidea</taxon>
        <taxon>Muscidae</taxon>
        <taxon>Musca</taxon>
    </lineage>
</organism>
<dbReference type="STRING" id="7370.T1PLB3"/>
<feature type="compositionally biased region" description="Polar residues" evidence="1">
    <location>
        <begin position="1"/>
        <end position="13"/>
    </location>
</feature>
<dbReference type="InterPro" id="IPR004119">
    <property type="entry name" value="EcKL"/>
</dbReference>
<dbReference type="GeneID" id="101901779"/>
<dbReference type="PANTHER" id="PTHR11012:SF6">
    <property type="entry name" value="CHK DOMAIN OV1-RELATED"/>
    <property type="match status" value="1"/>
</dbReference>
<evidence type="ECO:0000313" key="3">
    <source>
        <dbReference type="Proteomes" id="UP001652621"/>
    </source>
</evidence>
<sequence>MSNQEQSDHQSQAPVAPTPPPLPSWIEPSAFETVFREVCPEFKQIKDFKAIPALGAGENYATVMLRLNADVELKDGSSKNISFMMKTAHDSEIFRQMMQIHDVFVTESEIYREVIPEFEQMYREVGLEVTFGAKSYSLDVQSPYILLEDLSPRGFKNENRLEGLDMEHTKAVLNKLAQWHAASAVRVANKGPYKPELCMGFLKESAREMMRSMFEGLWSIFIECAKSYEGIDEYLGAMIAAKDKFMEEFLRLAEEEKRDFCVLNHGDCWANNVMFQHDAFGKIKETYLVDFQTPRYGTPAQDLYYFLISSTKYELKTKQFDYFVKYYHDRLVEYLKLLNYSKKIISLKDLHILLYKYGMWGYATMSGVMAAVLLDPTEDIPADSFFAESDAGIKFKMQMYSGSRYRKHCEMLLPWLYNRGAF</sequence>
<accession>A0A9J7HXE1</accession>
<dbReference type="eggNOG" id="ENOG502RZD1">
    <property type="taxonomic scope" value="Eukaryota"/>
</dbReference>
<dbReference type="VEuPathDB" id="VectorBase:MDOMA2_003134"/>